<comment type="caution">
    <text evidence="2">The sequence shown here is derived from an EMBL/GenBank/DDBJ whole genome shotgun (WGS) entry which is preliminary data.</text>
</comment>
<dbReference type="NCBIfam" id="NF006751">
    <property type="entry name" value="PRK09272.1-4"/>
    <property type="match status" value="1"/>
</dbReference>
<dbReference type="VEuPathDB" id="TriTrypDB:Lsey_0145_0010"/>
<reference evidence="2 3" key="1">
    <citation type="journal article" date="2015" name="PLoS Pathog.">
        <title>Leptomonas seymouri: Adaptations to the Dixenous Life Cycle Analyzed by Genome Sequencing, Transcriptome Profiling and Co-infection with Leishmania donovani.</title>
        <authorList>
            <person name="Kraeva N."/>
            <person name="Butenko A."/>
            <person name="Hlavacova J."/>
            <person name="Kostygov A."/>
            <person name="Myskova J."/>
            <person name="Grybchuk D."/>
            <person name="Lestinova T."/>
            <person name="Votypka J."/>
            <person name="Volf P."/>
            <person name="Opperdoes F."/>
            <person name="Flegontov P."/>
            <person name="Lukes J."/>
            <person name="Yurchenko V."/>
        </authorList>
    </citation>
    <scope>NUCLEOTIDE SEQUENCE [LARGE SCALE GENOMIC DNA]</scope>
    <source>
        <strain evidence="2 3">ATCC 30220</strain>
    </source>
</reference>
<keyword evidence="1" id="KW-1133">Transmembrane helix</keyword>
<dbReference type="OrthoDB" id="10357567at2759"/>
<name>A0A0N1I324_LEPSE</name>
<proteinExistence type="predicted"/>
<dbReference type="Proteomes" id="UP000038009">
    <property type="component" value="Unassembled WGS sequence"/>
</dbReference>
<gene>
    <name evidence="2" type="ORF">ABL78_4772</name>
</gene>
<evidence type="ECO:0008006" key="4">
    <source>
        <dbReference type="Google" id="ProtNLM"/>
    </source>
</evidence>
<organism evidence="2 3">
    <name type="scientific">Leptomonas seymouri</name>
    <dbReference type="NCBI Taxonomy" id="5684"/>
    <lineage>
        <taxon>Eukaryota</taxon>
        <taxon>Discoba</taxon>
        <taxon>Euglenozoa</taxon>
        <taxon>Kinetoplastea</taxon>
        <taxon>Metakinetoplastina</taxon>
        <taxon>Trypanosomatida</taxon>
        <taxon>Trypanosomatidae</taxon>
        <taxon>Leishmaniinae</taxon>
        <taxon>Leptomonas</taxon>
    </lineage>
</organism>
<dbReference type="EMBL" id="LJSK01000145">
    <property type="protein sequence ID" value="KPI86150.1"/>
    <property type="molecule type" value="Genomic_DNA"/>
</dbReference>
<evidence type="ECO:0000256" key="1">
    <source>
        <dbReference type="SAM" id="Phobius"/>
    </source>
</evidence>
<evidence type="ECO:0000313" key="2">
    <source>
        <dbReference type="EMBL" id="KPI86150.1"/>
    </source>
</evidence>
<keyword evidence="3" id="KW-1185">Reference proteome</keyword>
<keyword evidence="1" id="KW-0812">Transmembrane</keyword>
<protein>
    <recommendedName>
        <fullName evidence="4">DUF3147 family protein</fullName>
    </recommendedName>
</protein>
<evidence type="ECO:0000313" key="3">
    <source>
        <dbReference type="Proteomes" id="UP000038009"/>
    </source>
</evidence>
<dbReference type="OMA" id="RWGIELM"/>
<feature type="transmembrane region" description="Helical" evidence="1">
    <location>
        <begin position="62"/>
        <end position="82"/>
    </location>
</feature>
<feature type="transmembrane region" description="Helical" evidence="1">
    <location>
        <begin position="88"/>
        <end position="110"/>
    </location>
</feature>
<keyword evidence="1" id="KW-0472">Membrane</keyword>
<accession>A0A0N1I324</accession>
<dbReference type="AlphaFoldDB" id="A0A0N1I324"/>
<feature type="transmembrane region" description="Helical" evidence="1">
    <location>
        <begin position="7"/>
        <end position="24"/>
    </location>
</feature>
<feature type="transmembrane region" description="Helical" evidence="1">
    <location>
        <begin position="30"/>
        <end position="50"/>
    </location>
</feature>
<sequence length="118" mass="14027">MEKFWVPIKYGITALLVVVVSEVAKWSERVGGLLAALPLVTILTLVWLHVEKQPSEKISKHAWYTFWYVVPTLPMFFLFPWLYNWLDFWWTLLLVSVFTILVFEIFALYVSRWGIELM</sequence>